<dbReference type="Proteomes" id="UP001280121">
    <property type="component" value="Unassembled WGS sequence"/>
</dbReference>
<sequence>MDLYLLERPEKLNEMFDVLAWWKNSLVKFPILSMIARDVFAIPISTVASKSAFSTGGRILDPFRSSLTPKIVEGLILTGNWLQTTFPIAEPRVVQEHAQNENESGTGNILIIIKEIESTMIDTEDLEVGLSSLAVQKAKNVTRLQTLEK</sequence>
<evidence type="ECO:0000313" key="3">
    <source>
        <dbReference type="Proteomes" id="UP001280121"/>
    </source>
</evidence>
<dbReference type="SUPFAM" id="SSF53098">
    <property type="entry name" value="Ribonuclease H-like"/>
    <property type="match status" value="1"/>
</dbReference>
<dbReference type="Pfam" id="PF05699">
    <property type="entry name" value="Dimer_Tnp_hAT"/>
    <property type="match status" value="1"/>
</dbReference>
<proteinExistence type="predicted"/>
<dbReference type="EMBL" id="JANJYI010000006">
    <property type="protein sequence ID" value="KAK2645507.1"/>
    <property type="molecule type" value="Genomic_DNA"/>
</dbReference>
<protein>
    <recommendedName>
        <fullName evidence="1">HAT C-terminal dimerisation domain-containing protein</fullName>
    </recommendedName>
</protein>
<evidence type="ECO:0000259" key="1">
    <source>
        <dbReference type="Pfam" id="PF05699"/>
    </source>
</evidence>
<keyword evidence="3" id="KW-1185">Reference proteome</keyword>
<dbReference type="PANTHER" id="PTHR23272">
    <property type="entry name" value="BED FINGER-RELATED"/>
    <property type="match status" value="1"/>
</dbReference>
<evidence type="ECO:0000313" key="2">
    <source>
        <dbReference type="EMBL" id="KAK2645507.1"/>
    </source>
</evidence>
<dbReference type="InterPro" id="IPR012337">
    <property type="entry name" value="RNaseH-like_sf"/>
</dbReference>
<dbReference type="InterPro" id="IPR008906">
    <property type="entry name" value="HATC_C_dom"/>
</dbReference>
<name>A0AAD9U0T9_9ROSI</name>
<gene>
    <name evidence="2" type="ORF">Ddye_020702</name>
</gene>
<comment type="caution">
    <text evidence="2">The sequence shown here is derived from an EMBL/GenBank/DDBJ whole genome shotgun (WGS) entry which is preliminary data.</text>
</comment>
<organism evidence="2 3">
    <name type="scientific">Dipteronia dyeriana</name>
    <dbReference type="NCBI Taxonomy" id="168575"/>
    <lineage>
        <taxon>Eukaryota</taxon>
        <taxon>Viridiplantae</taxon>
        <taxon>Streptophyta</taxon>
        <taxon>Embryophyta</taxon>
        <taxon>Tracheophyta</taxon>
        <taxon>Spermatophyta</taxon>
        <taxon>Magnoliopsida</taxon>
        <taxon>eudicotyledons</taxon>
        <taxon>Gunneridae</taxon>
        <taxon>Pentapetalae</taxon>
        <taxon>rosids</taxon>
        <taxon>malvids</taxon>
        <taxon>Sapindales</taxon>
        <taxon>Sapindaceae</taxon>
        <taxon>Hippocastanoideae</taxon>
        <taxon>Acereae</taxon>
        <taxon>Dipteronia</taxon>
    </lineage>
</organism>
<dbReference type="PANTHER" id="PTHR23272:SF161">
    <property type="entry name" value="ZINC FINGER BED DOMAIN-CONTAINING PROTEIN RICESLEEPER 1-LIKE"/>
    <property type="match status" value="1"/>
</dbReference>
<dbReference type="GO" id="GO:0046983">
    <property type="term" value="F:protein dimerization activity"/>
    <property type="evidence" value="ECO:0007669"/>
    <property type="project" value="InterPro"/>
</dbReference>
<accession>A0AAD9U0T9</accession>
<reference evidence="2" key="1">
    <citation type="journal article" date="2023" name="Plant J.">
        <title>Genome sequences and population genomics provide insights into the demographic history, inbreeding, and mutation load of two 'living fossil' tree species of Dipteronia.</title>
        <authorList>
            <person name="Feng Y."/>
            <person name="Comes H.P."/>
            <person name="Chen J."/>
            <person name="Zhu S."/>
            <person name="Lu R."/>
            <person name="Zhang X."/>
            <person name="Li P."/>
            <person name="Qiu J."/>
            <person name="Olsen K.M."/>
            <person name="Qiu Y."/>
        </authorList>
    </citation>
    <scope>NUCLEOTIDE SEQUENCE</scope>
    <source>
        <strain evidence="2">KIB01</strain>
    </source>
</reference>
<feature type="domain" description="HAT C-terminal dimerisation" evidence="1">
    <location>
        <begin position="2"/>
        <end position="82"/>
    </location>
</feature>
<dbReference type="AlphaFoldDB" id="A0AAD9U0T9"/>